<dbReference type="Gramene" id="ORUFI01G23300.1">
    <property type="protein sequence ID" value="ORUFI01G23300.1"/>
    <property type="gene ID" value="ORUFI01G23300"/>
</dbReference>
<accession>A0A0E0MYH6</accession>
<dbReference type="PANTHER" id="PTHR33377:SF94">
    <property type="entry name" value="OS01G0582300 PROTEIN"/>
    <property type="match status" value="1"/>
</dbReference>
<dbReference type="HOGENOM" id="CLU_1430165_0_0_1"/>
<organism evidence="1 2">
    <name type="scientific">Oryza rufipogon</name>
    <name type="common">Brownbeard rice</name>
    <name type="synonym">Asian wild rice</name>
    <dbReference type="NCBI Taxonomy" id="4529"/>
    <lineage>
        <taxon>Eukaryota</taxon>
        <taxon>Viridiplantae</taxon>
        <taxon>Streptophyta</taxon>
        <taxon>Embryophyta</taxon>
        <taxon>Tracheophyta</taxon>
        <taxon>Spermatophyta</taxon>
        <taxon>Magnoliopsida</taxon>
        <taxon>Liliopsida</taxon>
        <taxon>Poales</taxon>
        <taxon>Poaceae</taxon>
        <taxon>BOP clade</taxon>
        <taxon>Oryzoideae</taxon>
        <taxon>Oryzeae</taxon>
        <taxon>Oryzinae</taxon>
        <taxon>Oryza</taxon>
    </lineage>
</organism>
<dbReference type="Proteomes" id="UP000008022">
    <property type="component" value="Unassembled WGS sequence"/>
</dbReference>
<dbReference type="PANTHER" id="PTHR33377">
    <property type="entry name" value="OS10G0134700 PROTEIN-RELATED"/>
    <property type="match status" value="1"/>
</dbReference>
<name>A0A0E0MYH6_ORYRU</name>
<evidence type="ECO:0008006" key="3">
    <source>
        <dbReference type="Google" id="ProtNLM"/>
    </source>
</evidence>
<dbReference type="AlphaFoldDB" id="A0A0E0MYH6"/>
<sequence>MSLVVVEAVNDEIDDESWRGFCSSIIDSGCSKIIIISRVDTISRLGTTQALKLKRLRQHEFWYFFRALYLWKFKFRRASGANTNPQEDCNADQRCFPSCKHESSGIFSFLSVVSIHGTFPVIAAITILSDHTDGPFHLCNSGYKTISGYSVKDGLRKITADDVLNKTSAFYEGNFEFLRWRSPIPPITAT</sequence>
<evidence type="ECO:0000313" key="1">
    <source>
        <dbReference type="EnsemblPlants" id="ORUFI01G23300.1"/>
    </source>
</evidence>
<reference evidence="2" key="1">
    <citation type="submission" date="2013-06" db="EMBL/GenBank/DDBJ databases">
        <authorList>
            <person name="Zhao Q."/>
        </authorList>
    </citation>
    <scope>NUCLEOTIDE SEQUENCE</scope>
    <source>
        <strain evidence="2">cv. W1943</strain>
    </source>
</reference>
<keyword evidence="2" id="KW-1185">Reference proteome</keyword>
<dbReference type="STRING" id="4529.A0A0E0MYH6"/>
<protein>
    <recommendedName>
        <fullName evidence="3">NB-ARC domain-containing protein</fullName>
    </recommendedName>
</protein>
<reference evidence="1" key="2">
    <citation type="submission" date="2015-06" db="UniProtKB">
        <authorList>
            <consortium name="EnsemblPlants"/>
        </authorList>
    </citation>
    <scope>IDENTIFICATION</scope>
</reference>
<proteinExistence type="predicted"/>
<evidence type="ECO:0000313" key="2">
    <source>
        <dbReference type="Proteomes" id="UP000008022"/>
    </source>
</evidence>
<dbReference type="EnsemblPlants" id="ORUFI01G23300.1">
    <property type="protein sequence ID" value="ORUFI01G23300.1"/>
    <property type="gene ID" value="ORUFI01G23300"/>
</dbReference>